<evidence type="ECO:0000256" key="1">
    <source>
        <dbReference type="ARBA" id="ARBA00022737"/>
    </source>
</evidence>
<gene>
    <name evidence="3" type="ORF">PACLA_8A038239</name>
</gene>
<keyword evidence="1" id="KW-0677">Repeat</keyword>
<dbReference type="GO" id="GO:0045892">
    <property type="term" value="P:negative regulation of DNA-templated transcription"/>
    <property type="evidence" value="ECO:0007669"/>
    <property type="project" value="TreeGrafter"/>
</dbReference>
<protein>
    <submittedName>
        <fullName evidence="3">MBT domain-containing 1-like isoform X2</fullName>
    </submittedName>
</protein>
<dbReference type="Proteomes" id="UP001152795">
    <property type="component" value="Unassembled WGS sequence"/>
</dbReference>
<dbReference type="GO" id="GO:0042393">
    <property type="term" value="F:histone binding"/>
    <property type="evidence" value="ECO:0007669"/>
    <property type="project" value="TreeGrafter"/>
</dbReference>
<dbReference type="InterPro" id="IPR004092">
    <property type="entry name" value="Mbt"/>
</dbReference>
<dbReference type="Pfam" id="PF02820">
    <property type="entry name" value="MBT"/>
    <property type="match status" value="2"/>
</dbReference>
<dbReference type="PROSITE" id="PS51079">
    <property type="entry name" value="MBT"/>
    <property type="match status" value="1"/>
</dbReference>
<dbReference type="OrthoDB" id="5800688at2759"/>
<dbReference type="PANTHER" id="PTHR12247">
    <property type="entry name" value="POLYCOMB GROUP PROTEIN"/>
    <property type="match status" value="1"/>
</dbReference>
<proteinExistence type="predicted"/>
<feature type="compositionally biased region" description="Low complexity" evidence="2">
    <location>
        <begin position="635"/>
        <end position="715"/>
    </location>
</feature>
<feature type="region of interest" description="Disordered" evidence="2">
    <location>
        <begin position="614"/>
        <end position="744"/>
    </location>
</feature>
<keyword evidence="4" id="KW-1185">Reference proteome</keyword>
<organism evidence="3 4">
    <name type="scientific">Paramuricea clavata</name>
    <name type="common">Red gorgonian</name>
    <name type="synonym">Violescent sea-whip</name>
    <dbReference type="NCBI Taxonomy" id="317549"/>
    <lineage>
        <taxon>Eukaryota</taxon>
        <taxon>Metazoa</taxon>
        <taxon>Cnidaria</taxon>
        <taxon>Anthozoa</taxon>
        <taxon>Octocorallia</taxon>
        <taxon>Malacalcyonacea</taxon>
        <taxon>Plexauridae</taxon>
        <taxon>Paramuricea</taxon>
    </lineage>
</organism>
<sequence length="1121" mass="127954">MTFIDGGPSKKIRNDIPAAAPVGMPPMGVPPMGAPPMMPGMPMMPPMMPGYPMPGFPPVPGFPPGTLMPVLSTVCRFPVSDTTITTMQSATKTYNVVLNFVPFIRQTRVLFKSRLMGNNPCQLDDNRFRFEMPEVYRRYRPRRNRTRLTSAEGTGDISGNVSRRTDEGVSIAKDSQMELIKKNEKEKGLYKLQEAHKNQQMLLQKMQERLRRTKTLEETCLLDNTRRWARDKADLQIKLSETQISQQSGQWQYPNLSQEPLSLFDRYTFEVPGLDPGMKLEAIDKNNPQSFCVATVVEVKGHRVRIRYDGYGRDSSNDFWCNFQAEELYPIGWCAQNAFPLQPPTGPLLLMLKFCLYFLAKKLSSPKHLFPSKINFKASDEHFQPKVHSFEIGMKLEVIHPTKPCMFCTILLVKRRAIKLKNYDYTHSIGISRYYESHRTVESHQKFNCKHAKLCRRGRRRLWEWSIYEFLMRFHSSKSKSHKFRAGHKLEAVDLEHPHVILVATITNVMGRVLQLFFDGQTRFQFVECDSPDIHGLAISRVDSRPKLERYLKRFCRRLVCCEYFLSLTSVAGPCPDDCKADHNPSRTNMMNKMFSVVRGSENGISTTVVANGSRTQTPQVAHVHPSVQNERSRQNTNNSHQNTNNSHQNTNNSHQNTNNSHQNTNNSHQNTNNSHQNTNNSHQNTNNSHQNTNITNQNTRRPNQNTSSSYQNTNVPSQNTNVPSQNTNVPSQNTHTYQSANRINSSTVKYDKNANIGSQSTVQKFSLNVGREDRQNLILVSSEFALDEAGDIRWKLHQTPSDYLPFLTCDSYELANCPDCKYKDCDQDSLALKLNLLGSETGELVPFLLTLSRDKTTMTIRYQYSPMLILKCKKCAVPADAVEVTLHYFYAGCLPSDVQEETVERICTLLKNNKKMKKLHEICAQYLESTALKRKINNLLNCIYGVIDEAYDVLNDMKNKDTFKSPHGNGLSLARFALFCEMFTKYKNEMTRDERHEIIKSLKSRLLAFEDKLRQCAGILLESLSCLTLDEQKDLARFLVPEIDNAVEVGTKLAMDGKDALDKISMFSKEIQFLKKLQEQDFNSLTADGKATLIFNCVQYVIAKVSEGKKYITGSISFGR</sequence>
<comment type="caution">
    <text evidence="3">The sequence shown here is derived from an EMBL/GenBank/DDBJ whole genome shotgun (WGS) entry which is preliminary data.</text>
</comment>
<dbReference type="Gene3D" id="2.30.30.140">
    <property type="match status" value="3"/>
</dbReference>
<dbReference type="GO" id="GO:0003682">
    <property type="term" value="F:chromatin binding"/>
    <property type="evidence" value="ECO:0007669"/>
    <property type="project" value="TreeGrafter"/>
</dbReference>
<reference evidence="3" key="1">
    <citation type="submission" date="2020-04" db="EMBL/GenBank/DDBJ databases">
        <authorList>
            <person name="Alioto T."/>
            <person name="Alioto T."/>
            <person name="Gomez Garrido J."/>
        </authorList>
    </citation>
    <scope>NUCLEOTIDE SEQUENCE</scope>
    <source>
        <strain evidence="3">A484AB</strain>
    </source>
</reference>
<dbReference type="AlphaFoldDB" id="A0A6S7G864"/>
<dbReference type="SUPFAM" id="SSF63748">
    <property type="entry name" value="Tudor/PWWP/MBT"/>
    <property type="match status" value="2"/>
</dbReference>
<dbReference type="InterPro" id="IPR050548">
    <property type="entry name" value="PcG_chromatin_remod_factors"/>
</dbReference>
<evidence type="ECO:0000313" key="4">
    <source>
        <dbReference type="Proteomes" id="UP001152795"/>
    </source>
</evidence>
<dbReference type="GO" id="GO:0005634">
    <property type="term" value="C:nucleus"/>
    <property type="evidence" value="ECO:0007669"/>
    <property type="project" value="InterPro"/>
</dbReference>
<feature type="compositionally biased region" description="Polar residues" evidence="2">
    <location>
        <begin position="716"/>
        <end position="744"/>
    </location>
</feature>
<accession>A0A6S7G864</accession>
<evidence type="ECO:0000256" key="2">
    <source>
        <dbReference type="SAM" id="MobiDB-lite"/>
    </source>
</evidence>
<dbReference type="PANTHER" id="PTHR12247:SF131">
    <property type="entry name" value="LD05287P"/>
    <property type="match status" value="1"/>
</dbReference>
<dbReference type="SMART" id="SM00561">
    <property type="entry name" value="MBT"/>
    <property type="match status" value="2"/>
</dbReference>
<name>A0A6S7G864_PARCT</name>
<evidence type="ECO:0000313" key="3">
    <source>
        <dbReference type="EMBL" id="CAB3989514.1"/>
    </source>
</evidence>
<dbReference type="EMBL" id="CACRXK020001501">
    <property type="protein sequence ID" value="CAB3989514.1"/>
    <property type="molecule type" value="Genomic_DNA"/>
</dbReference>